<organism evidence="10 11">
    <name type="scientific">Tindallia magadiensis</name>
    <dbReference type="NCBI Taxonomy" id="69895"/>
    <lineage>
        <taxon>Bacteria</taxon>
        <taxon>Bacillati</taxon>
        <taxon>Bacillota</taxon>
        <taxon>Clostridia</taxon>
        <taxon>Peptostreptococcales</taxon>
        <taxon>Tindalliaceae</taxon>
        <taxon>Tindallia</taxon>
    </lineage>
</organism>
<dbReference type="GO" id="GO:0005829">
    <property type="term" value="C:cytosol"/>
    <property type="evidence" value="ECO:0007669"/>
    <property type="project" value="TreeGrafter"/>
</dbReference>
<dbReference type="Proteomes" id="UP000199287">
    <property type="component" value="Unassembled WGS sequence"/>
</dbReference>
<sequence>MDKYVLSLLVEDQPGVTSRISGLFTRRGYNIESFSSGSTELPGMTRITLVLKGDKEVLEQIQKQLGKLVDVVSIKELKPALSVYRELALIKVNTDEKTRASIIEVVEIFRGKVIDVATDCLILEVTGDHNKIQAFIELMEPYGIREIVRTGLTALGRRDHK</sequence>
<dbReference type="EMBL" id="FOQA01000007">
    <property type="protein sequence ID" value="SFI14908.1"/>
    <property type="molecule type" value="Genomic_DNA"/>
</dbReference>
<dbReference type="STRING" id="69895.SAMN05192551_10747"/>
<dbReference type="Pfam" id="PF10369">
    <property type="entry name" value="ALS_ss_C"/>
    <property type="match status" value="1"/>
</dbReference>
<dbReference type="EC" id="2.2.1.6" evidence="8"/>
<dbReference type="InterPro" id="IPR045865">
    <property type="entry name" value="ACT-like_dom_sf"/>
</dbReference>
<gene>
    <name evidence="10" type="ORF">SAMN05192551_10747</name>
</gene>
<comment type="function">
    <text evidence="8">Catalyzes the conversion of 2 pyruvate molecules into acetolactate in the first common step of the biosynthetic pathway of the branched-amino acids such as leucine, isoleucine, and valine.</text>
</comment>
<dbReference type="InterPro" id="IPR027271">
    <property type="entry name" value="Acetolactate_synth/TF_NikR_C"/>
</dbReference>
<dbReference type="PANTHER" id="PTHR30239:SF0">
    <property type="entry name" value="ACETOLACTATE SYNTHASE SMALL SUBUNIT 1, CHLOROPLASTIC"/>
    <property type="match status" value="1"/>
</dbReference>
<evidence type="ECO:0000256" key="1">
    <source>
        <dbReference type="ARBA" id="ARBA00004974"/>
    </source>
</evidence>
<evidence type="ECO:0000256" key="3">
    <source>
        <dbReference type="ARBA" id="ARBA00006341"/>
    </source>
</evidence>
<dbReference type="InterPro" id="IPR039557">
    <property type="entry name" value="AHAS_ACT"/>
</dbReference>
<dbReference type="UniPathway" id="UPA00047">
    <property type="reaction ID" value="UER00055"/>
</dbReference>
<dbReference type="InterPro" id="IPR002912">
    <property type="entry name" value="ACT_dom"/>
</dbReference>
<dbReference type="Pfam" id="PF22629">
    <property type="entry name" value="ACT_AHAS_ss"/>
    <property type="match status" value="1"/>
</dbReference>
<comment type="subunit">
    <text evidence="4 8">Dimer of large and small chains.</text>
</comment>
<dbReference type="UniPathway" id="UPA00049">
    <property type="reaction ID" value="UER00059"/>
</dbReference>
<proteinExistence type="inferred from homology"/>
<dbReference type="NCBIfam" id="TIGR00119">
    <property type="entry name" value="acolac_sm"/>
    <property type="match status" value="1"/>
</dbReference>
<comment type="catalytic activity">
    <reaction evidence="7 8">
        <text>2 pyruvate + H(+) = (2S)-2-acetolactate + CO2</text>
        <dbReference type="Rhea" id="RHEA:25249"/>
        <dbReference type="ChEBI" id="CHEBI:15361"/>
        <dbReference type="ChEBI" id="CHEBI:15378"/>
        <dbReference type="ChEBI" id="CHEBI:16526"/>
        <dbReference type="ChEBI" id="CHEBI:58476"/>
        <dbReference type="EC" id="2.2.1.6"/>
    </reaction>
</comment>
<evidence type="ECO:0000256" key="5">
    <source>
        <dbReference type="ARBA" id="ARBA00022605"/>
    </source>
</evidence>
<dbReference type="InterPro" id="IPR054480">
    <property type="entry name" value="AHAS_small-like_ACT"/>
</dbReference>
<dbReference type="RefSeq" id="WP_093372767.1">
    <property type="nucleotide sequence ID" value="NZ_FOQA01000007.1"/>
</dbReference>
<accession>A0A1I3FUG7</accession>
<dbReference type="GO" id="GO:0003984">
    <property type="term" value="F:acetolactate synthase activity"/>
    <property type="evidence" value="ECO:0007669"/>
    <property type="project" value="UniProtKB-UniRule"/>
</dbReference>
<dbReference type="AlphaFoldDB" id="A0A1I3FUG7"/>
<dbReference type="NCBIfam" id="NF008864">
    <property type="entry name" value="PRK11895.1"/>
    <property type="match status" value="1"/>
</dbReference>
<keyword evidence="6 8" id="KW-0100">Branched-chain amino acid biosynthesis</keyword>
<dbReference type="SUPFAM" id="SSF55021">
    <property type="entry name" value="ACT-like"/>
    <property type="match status" value="2"/>
</dbReference>
<dbReference type="OrthoDB" id="9787365at2"/>
<dbReference type="GO" id="GO:0009099">
    <property type="term" value="P:L-valine biosynthetic process"/>
    <property type="evidence" value="ECO:0007669"/>
    <property type="project" value="UniProtKB-UniRule"/>
</dbReference>
<dbReference type="CDD" id="cd04878">
    <property type="entry name" value="ACT_AHAS"/>
    <property type="match status" value="1"/>
</dbReference>
<evidence type="ECO:0000256" key="2">
    <source>
        <dbReference type="ARBA" id="ARBA00005025"/>
    </source>
</evidence>
<evidence type="ECO:0000256" key="8">
    <source>
        <dbReference type="RuleBase" id="RU368092"/>
    </source>
</evidence>
<dbReference type="Gene3D" id="3.30.70.1150">
    <property type="entry name" value="ACT-like. Chain A, domain 2"/>
    <property type="match status" value="1"/>
</dbReference>
<dbReference type="GO" id="GO:1990610">
    <property type="term" value="F:acetolactate synthase regulator activity"/>
    <property type="evidence" value="ECO:0007669"/>
    <property type="project" value="UniProtKB-UniRule"/>
</dbReference>
<feature type="domain" description="ACT" evidence="9">
    <location>
        <begin position="5"/>
        <end position="79"/>
    </location>
</feature>
<dbReference type="GO" id="GO:0009097">
    <property type="term" value="P:isoleucine biosynthetic process"/>
    <property type="evidence" value="ECO:0007669"/>
    <property type="project" value="UniProtKB-UniRule"/>
</dbReference>
<evidence type="ECO:0000256" key="7">
    <source>
        <dbReference type="ARBA" id="ARBA00048670"/>
    </source>
</evidence>
<evidence type="ECO:0000256" key="4">
    <source>
        <dbReference type="ARBA" id="ARBA00011744"/>
    </source>
</evidence>
<evidence type="ECO:0000256" key="6">
    <source>
        <dbReference type="ARBA" id="ARBA00023304"/>
    </source>
</evidence>
<protein>
    <recommendedName>
        <fullName evidence="8">Acetolactate synthase small subunit</fullName>
        <shortName evidence="8">AHAS</shortName>
        <shortName evidence="8">ALS</shortName>
        <ecNumber evidence="8">2.2.1.6</ecNumber>
    </recommendedName>
    <alternativeName>
        <fullName evidence="8">Acetohydroxy-acid synthase small subunit</fullName>
    </alternativeName>
</protein>
<dbReference type="FunFam" id="3.30.70.1150:FF:000001">
    <property type="entry name" value="Acetolactate synthase small subunit"/>
    <property type="match status" value="1"/>
</dbReference>
<keyword evidence="8" id="KW-0808">Transferase</keyword>
<evidence type="ECO:0000259" key="9">
    <source>
        <dbReference type="PROSITE" id="PS51671"/>
    </source>
</evidence>
<dbReference type="Gene3D" id="3.30.70.260">
    <property type="match status" value="1"/>
</dbReference>
<name>A0A1I3FUG7_9FIRM</name>
<comment type="similarity">
    <text evidence="3 8">Belongs to the acetolactate synthase small subunit family.</text>
</comment>
<dbReference type="PANTHER" id="PTHR30239">
    <property type="entry name" value="ACETOLACTATE SYNTHASE SMALL SUBUNIT"/>
    <property type="match status" value="1"/>
</dbReference>
<dbReference type="FunFam" id="3.30.70.260:FF:000001">
    <property type="entry name" value="Acetolactate synthase, small subunit"/>
    <property type="match status" value="1"/>
</dbReference>
<evidence type="ECO:0000313" key="10">
    <source>
        <dbReference type="EMBL" id="SFI14908.1"/>
    </source>
</evidence>
<comment type="pathway">
    <text evidence="2 8">Amino-acid biosynthesis; L-valine biosynthesis; L-valine from pyruvate: step 1/4.</text>
</comment>
<keyword evidence="11" id="KW-1185">Reference proteome</keyword>
<dbReference type="InterPro" id="IPR004789">
    <property type="entry name" value="Acetalactate_synth_ssu"/>
</dbReference>
<reference evidence="11" key="1">
    <citation type="submission" date="2016-10" db="EMBL/GenBank/DDBJ databases">
        <authorList>
            <person name="Varghese N."/>
            <person name="Submissions S."/>
        </authorList>
    </citation>
    <scope>NUCLEOTIDE SEQUENCE [LARGE SCALE GENOMIC DNA]</scope>
    <source>
        <strain evidence="11">Z-7934</strain>
    </source>
</reference>
<evidence type="ECO:0000313" key="11">
    <source>
        <dbReference type="Proteomes" id="UP000199287"/>
    </source>
</evidence>
<dbReference type="PROSITE" id="PS51671">
    <property type="entry name" value="ACT"/>
    <property type="match status" value="1"/>
</dbReference>
<dbReference type="InterPro" id="IPR019455">
    <property type="entry name" value="Acetolactate_synth_ssu_C"/>
</dbReference>
<keyword evidence="5 8" id="KW-0028">Amino-acid biosynthesis</keyword>
<comment type="pathway">
    <text evidence="1 8">Amino-acid biosynthesis; L-isoleucine biosynthesis; L-isoleucine from 2-oxobutanoate: step 1/4.</text>
</comment>